<sequence length="393" mass="44304">MEIETLFQEAMEHLQASRPLQAISCLQKAAELQPTLAATHYNMGVIYFDQGNFPESAEAYRLAHERAPHDPDILYNLAITLKKQNKTEDAATCYEKLLLISPDDTDARYNLGIIYKNMNLREKAATCFEQVLSRDPNFIPAHNHLAHLHHKAGDTEKAIPHYQQVLRLDPGHTAAKHMLASLLGETTDSAPSAYVKEVFDHFEDYDQSMQTNLCYTTPGQLRNLLEKSLPEKEKFENGLDLGCGTGLSGEAFRDDVKTLTGIDLSPVMLAKASEKGIYEALYEMELVSFLEMSDETFDFFIAADVFVYLGNLEPLFRQIKKHATPGACFLFSTEKTDKDFILQGTGRYAHAESYIQKLAKKTGFTVRSNVSANIRKEKGEWIEGNLYLLECRA</sequence>
<dbReference type="Pfam" id="PF00515">
    <property type="entry name" value="TPR_1"/>
    <property type="match status" value="1"/>
</dbReference>
<feature type="repeat" description="TPR" evidence="3">
    <location>
        <begin position="139"/>
        <end position="172"/>
    </location>
</feature>
<dbReference type="Pfam" id="PF13424">
    <property type="entry name" value="TPR_12"/>
    <property type="match status" value="1"/>
</dbReference>
<dbReference type="PROSITE" id="PS50005">
    <property type="entry name" value="TPR"/>
    <property type="match status" value="4"/>
</dbReference>
<reference evidence="5 6" key="1">
    <citation type="submission" date="2020-08" db="EMBL/GenBank/DDBJ databases">
        <title>Bridging the membrane lipid divide: bacteria of the FCB group superphylum have the potential to synthesize archaeal ether lipids.</title>
        <authorList>
            <person name="Villanueva L."/>
            <person name="Von Meijenfeldt F.A.B."/>
            <person name="Westbye A.B."/>
            <person name="Yadav S."/>
            <person name="Hopmans E.C."/>
            <person name="Dutilh B.E."/>
            <person name="Sinninghe Damste J.S."/>
        </authorList>
    </citation>
    <scope>NUCLEOTIDE SEQUENCE [LARGE SCALE GENOMIC DNA]</scope>
    <source>
        <strain evidence="5">NIOZ-UU47</strain>
    </source>
</reference>
<evidence type="ECO:0000313" key="6">
    <source>
        <dbReference type="Proteomes" id="UP000614424"/>
    </source>
</evidence>
<dbReference type="GO" id="GO:0008757">
    <property type="term" value="F:S-adenosylmethionine-dependent methyltransferase activity"/>
    <property type="evidence" value="ECO:0007669"/>
    <property type="project" value="InterPro"/>
</dbReference>
<gene>
    <name evidence="5" type="ORF">H8E41_04570</name>
</gene>
<dbReference type="InterPro" id="IPR029063">
    <property type="entry name" value="SAM-dependent_MTases_sf"/>
</dbReference>
<protein>
    <submittedName>
        <fullName evidence="5">Tetratricopeptide repeat protein</fullName>
    </submittedName>
</protein>
<dbReference type="InterPro" id="IPR013216">
    <property type="entry name" value="Methyltransf_11"/>
</dbReference>
<organism evidence="5 6">
    <name type="scientific">Candidatus Desulfobia pelagia</name>
    <dbReference type="NCBI Taxonomy" id="2841692"/>
    <lineage>
        <taxon>Bacteria</taxon>
        <taxon>Pseudomonadati</taxon>
        <taxon>Thermodesulfobacteriota</taxon>
        <taxon>Desulfobulbia</taxon>
        <taxon>Desulfobulbales</taxon>
        <taxon>Desulfobulbaceae</taxon>
        <taxon>Candidatus Desulfobia</taxon>
    </lineage>
</organism>
<dbReference type="EMBL" id="JACNJZ010000074">
    <property type="protein sequence ID" value="MBC8317157.1"/>
    <property type="molecule type" value="Genomic_DNA"/>
</dbReference>
<proteinExistence type="predicted"/>
<dbReference type="Proteomes" id="UP000614424">
    <property type="component" value="Unassembled WGS sequence"/>
</dbReference>
<feature type="repeat" description="TPR" evidence="3">
    <location>
        <begin position="37"/>
        <end position="70"/>
    </location>
</feature>
<dbReference type="Pfam" id="PF08241">
    <property type="entry name" value="Methyltransf_11"/>
    <property type="match status" value="1"/>
</dbReference>
<feature type="repeat" description="TPR" evidence="3">
    <location>
        <begin position="71"/>
        <end position="104"/>
    </location>
</feature>
<dbReference type="SMART" id="SM00028">
    <property type="entry name" value="TPR"/>
    <property type="match status" value="5"/>
</dbReference>
<name>A0A8J6NCM6_9BACT</name>
<dbReference type="Gene3D" id="3.40.50.150">
    <property type="entry name" value="Vaccinia Virus protein VP39"/>
    <property type="match status" value="1"/>
</dbReference>
<feature type="repeat" description="TPR" evidence="3">
    <location>
        <begin position="105"/>
        <end position="138"/>
    </location>
</feature>
<evidence type="ECO:0000313" key="5">
    <source>
        <dbReference type="EMBL" id="MBC8317157.1"/>
    </source>
</evidence>
<dbReference type="InterPro" id="IPR051685">
    <property type="entry name" value="Ycf3/AcsC/BcsC/TPR_MFPF"/>
</dbReference>
<dbReference type="Gene3D" id="1.25.40.10">
    <property type="entry name" value="Tetratricopeptide repeat domain"/>
    <property type="match status" value="1"/>
</dbReference>
<dbReference type="Pfam" id="PF13181">
    <property type="entry name" value="TPR_8"/>
    <property type="match status" value="1"/>
</dbReference>
<keyword evidence="2 3" id="KW-0802">TPR repeat</keyword>
<dbReference type="AlphaFoldDB" id="A0A8J6NCM6"/>
<dbReference type="PANTHER" id="PTHR44943">
    <property type="entry name" value="CELLULOSE SYNTHASE OPERON PROTEIN C"/>
    <property type="match status" value="1"/>
</dbReference>
<dbReference type="InterPro" id="IPR011990">
    <property type="entry name" value="TPR-like_helical_dom_sf"/>
</dbReference>
<evidence type="ECO:0000256" key="3">
    <source>
        <dbReference type="PROSITE-ProRule" id="PRU00339"/>
    </source>
</evidence>
<feature type="domain" description="Methyltransferase type 11" evidence="4">
    <location>
        <begin position="239"/>
        <end position="330"/>
    </location>
</feature>
<comment type="caution">
    <text evidence="5">The sequence shown here is derived from an EMBL/GenBank/DDBJ whole genome shotgun (WGS) entry which is preliminary data.</text>
</comment>
<keyword evidence="1" id="KW-0677">Repeat</keyword>
<dbReference type="SUPFAM" id="SSF53335">
    <property type="entry name" value="S-adenosyl-L-methionine-dependent methyltransferases"/>
    <property type="match status" value="1"/>
</dbReference>
<evidence type="ECO:0000256" key="2">
    <source>
        <dbReference type="ARBA" id="ARBA00022803"/>
    </source>
</evidence>
<dbReference type="PANTHER" id="PTHR44943:SF8">
    <property type="entry name" value="TPR REPEAT-CONTAINING PROTEIN MJ0263"/>
    <property type="match status" value="1"/>
</dbReference>
<dbReference type="InterPro" id="IPR019734">
    <property type="entry name" value="TPR_rpt"/>
</dbReference>
<evidence type="ECO:0000256" key="1">
    <source>
        <dbReference type="ARBA" id="ARBA00022737"/>
    </source>
</evidence>
<accession>A0A8J6NCM6</accession>
<evidence type="ECO:0000259" key="4">
    <source>
        <dbReference type="Pfam" id="PF08241"/>
    </source>
</evidence>
<dbReference type="CDD" id="cd02440">
    <property type="entry name" value="AdoMet_MTases"/>
    <property type="match status" value="1"/>
</dbReference>
<dbReference type="SUPFAM" id="SSF48452">
    <property type="entry name" value="TPR-like"/>
    <property type="match status" value="1"/>
</dbReference>